<dbReference type="InterPro" id="IPR027417">
    <property type="entry name" value="P-loop_NTPase"/>
</dbReference>
<accession>A0A212KEJ3</accession>
<sequence length="247" mass="26965">MQEATATVNLPGKAPLANVGLTFGALTGAINRPSHLPGIVVLYGPSGLGKSTAATIATVQLRAYYVQAKSSWTRKAVYQSILKSMGVDPAKTIYEMEEQVTAQLAASRRPLIVDECDHLVAKGIIEVVRDIYEGSGAAILLIGEEHLPSNLARWERIHNRVLEWVPAQYADLDDARALRDLYCAKVSVGDDLLEHIHAQSKGVARRICVNLERVQQAGLELGKKSMDLTTWGKRPLYTGEAPVREGR</sequence>
<dbReference type="PANTHER" id="PTHR35894:SF5">
    <property type="entry name" value="MU-LIKE PROPHAGE FLUMU DNA TRANSPOSITION PROTEIN B"/>
    <property type="match status" value="1"/>
</dbReference>
<dbReference type="GO" id="GO:0016887">
    <property type="term" value="F:ATP hydrolysis activity"/>
    <property type="evidence" value="ECO:0007669"/>
    <property type="project" value="InterPro"/>
</dbReference>
<dbReference type="AlphaFoldDB" id="A0A212KEJ3"/>
<dbReference type="PANTHER" id="PTHR35894">
    <property type="entry name" value="GENERAL SECRETION PATHWAY PROTEIN A-RELATED"/>
    <property type="match status" value="1"/>
</dbReference>
<protein>
    <recommendedName>
        <fullName evidence="1">ORC1/DEAH AAA+ ATPase domain-containing protein</fullName>
    </recommendedName>
</protein>
<dbReference type="Pfam" id="PF13401">
    <property type="entry name" value="AAA_22"/>
    <property type="match status" value="1"/>
</dbReference>
<evidence type="ECO:0000259" key="1">
    <source>
        <dbReference type="Pfam" id="PF13401"/>
    </source>
</evidence>
<dbReference type="RefSeq" id="WP_296936956.1">
    <property type="nucleotide sequence ID" value="NZ_CABSIF010000018.1"/>
</dbReference>
<dbReference type="InterPro" id="IPR052026">
    <property type="entry name" value="ExeA_AAA_ATPase_DNA-bind"/>
</dbReference>
<dbReference type="Gene3D" id="3.40.50.300">
    <property type="entry name" value="P-loop containing nucleotide triphosphate hydrolases"/>
    <property type="match status" value="1"/>
</dbReference>
<reference evidence="2" key="1">
    <citation type="submission" date="2016-04" db="EMBL/GenBank/DDBJ databases">
        <authorList>
            <person name="Evans L.H."/>
            <person name="Alamgir A."/>
            <person name="Owens N."/>
            <person name="Weber N.D."/>
            <person name="Virtaneva K."/>
            <person name="Barbian K."/>
            <person name="Babar A."/>
            <person name="Rosenke K."/>
        </authorList>
    </citation>
    <scope>NUCLEOTIDE SEQUENCE</scope>
    <source>
        <strain evidence="2">92-2</strain>
    </source>
</reference>
<proteinExistence type="predicted"/>
<dbReference type="SUPFAM" id="SSF52540">
    <property type="entry name" value="P-loop containing nucleoside triphosphate hydrolases"/>
    <property type="match status" value="1"/>
</dbReference>
<evidence type="ECO:0000313" key="2">
    <source>
        <dbReference type="EMBL" id="SBW10062.1"/>
    </source>
</evidence>
<name>A0A212KEJ3_9BACT</name>
<dbReference type="InterPro" id="IPR049945">
    <property type="entry name" value="AAA_22"/>
</dbReference>
<feature type="domain" description="ORC1/DEAH AAA+ ATPase" evidence="1">
    <location>
        <begin position="37"/>
        <end position="148"/>
    </location>
</feature>
<organism evidence="2">
    <name type="scientific">uncultured Desulfovibrio sp</name>
    <dbReference type="NCBI Taxonomy" id="167968"/>
    <lineage>
        <taxon>Bacteria</taxon>
        <taxon>Pseudomonadati</taxon>
        <taxon>Thermodesulfobacteriota</taxon>
        <taxon>Desulfovibrionia</taxon>
        <taxon>Desulfovibrionales</taxon>
        <taxon>Desulfovibrionaceae</taxon>
        <taxon>Desulfovibrio</taxon>
        <taxon>environmental samples</taxon>
    </lineage>
</organism>
<dbReference type="EMBL" id="FLUP01000001">
    <property type="protein sequence ID" value="SBW10062.1"/>
    <property type="molecule type" value="Genomic_DNA"/>
</dbReference>
<gene>
    <name evidence="2" type="ORF">KM92DES2_12875</name>
</gene>